<keyword evidence="2" id="KW-1133">Transmembrane helix</keyword>
<dbReference type="VEuPathDB" id="TriTrypDB:BSAL_74900"/>
<evidence type="ECO:0000313" key="4">
    <source>
        <dbReference type="EMBL" id="CUG14142.1"/>
    </source>
</evidence>
<dbReference type="SUPFAM" id="SSF46565">
    <property type="entry name" value="Chaperone J-domain"/>
    <property type="match status" value="1"/>
</dbReference>
<evidence type="ECO:0000259" key="3">
    <source>
        <dbReference type="PROSITE" id="PS50076"/>
    </source>
</evidence>
<dbReference type="PROSITE" id="PS50076">
    <property type="entry name" value="DNAJ_2"/>
    <property type="match status" value="1"/>
</dbReference>
<feature type="region of interest" description="Disordered" evidence="1">
    <location>
        <begin position="55"/>
        <end position="77"/>
    </location>
</feature>
<dbReference type="Gene3D" id="1.10.287.110">
    <property type="entry name" value="DnaJ domain"/>
    <property type="match status" value="1"/>
</dbReference>
<feature type="transmembrane region" description="Helical" evidence="2">
    <location>
        <begin position="197"/>
        <end position="215"/>
    </location>
</feature>
<keyword evidence="2" id="KW-0472">Membrane</keyword>
<protein>
    <submittedName>
        <fullName evidence="4">DNA-J protein, putative</fullName>
    </submittedName>
</protein>
<organism evidence="4 5">
    <name type="scientific">Bodo saltans</name>
    <name type="common">Flagellated protozoan</name>
    <dbReference type="NCBI Taxonomy" id="75058"/>
    <lineage>
        <taxon>Eukaryota</taxon>
        <taxon>Discoba</taxon>
        <taxon>Euglenozoa</taxon>
        <taxon>Kinetoplastea</taxon>
        <taxon>Metakinetoplastina</taxon>
        <taxon>Eubodonida</taxon>
        <taxon>Bodonidae</taxon>
        <taxon>Bodo</taxon>
    </lineage>
</organism>
<dbReference type="InterPro" id="IPR036869">
    <property type="entry name" value="J_dom_sf"/>
</dbReference>
<name>A0A0S4J1V7_BODSA</name>
<gene>
    <name evidence="4" type="ORF">BSAL_74900</name>
</gene>
<dbReference type="EMBL" id="CYKH01000671">
    <property type="protein sequence ID" value="CUG14142.1"/>
    <property type="molecule type" value="Genomic_DNA"/>
</dbReference>
<dbReference type="Pfam" id="PF00226">
    <property type="entry name" value="DnaJ"/>
    <property type="match status" value="1"/>
</dbReference>
<dbReference type="CDD" id="cd06257">
    <property type="entry name" value="DnaJ"/>
    <property type="match status" value="1"/>
</dbReference>
<reference evidence="5" key="1">
    <citation type="submission" date="2015-09" db="EMBL/GenBank/DDBJ databases">
        <authorList>
            <consortium name="Pathogen Informatics"/>
        </authorList>
    </citation>
    <scope>NUCLEOTIDE SEQUENCE [LARGE SCALE GENOMIC DNA]</scope>
    <source>
        <strain evidence="5">Lake Konstanz</strain>
    </source>
</reference>
<dbReference type="AlphaFoldDB" id="A0A0S4J1V7"/>
<feature type="compositionally biased region" description="Basic and acidic residues" evidence="1">
    <location>
        <begin position="62"/>
        <end position="77"/>
    </location>
</feature>
<evidence type="ECO:0000256" key="2">
    <source>
        <dbReference type="SAM" id="Phobius"/>
    </source>
</evidence>
<sequence length="280" mass="31942">MLCSSPPLSCSVVLFEFGHVKRYHEKEFGRTMLRRAVAGGRCSFLATSAARFQSNGSNKIQHPADEGGAKPTEESLRGRLQPVRAAEDHQSQQRAAAGYNPWEVLGLKPGVTPHDIRLRYHDLLKSCHPDMAPEGQSDLGKLNQINKAYEIITKSPTLDKRYRNLVTDTQYFYYKFLPEWMAKNVDEMPRYWSWMKWRSPGPVVVIIWLTGAYTVGRMYYAYPFFTIVAVLSIGVDILLHTMIAPATFSMLFMNALLTSQTYNMAWLTSPKGFLRRELGY</sequence>
<evidence type="ECO:0000256" key="1">
    <source>
        <dbReference type="SAM" id="MobiDB-lite"/>
    </source>
</evidence>
<keyword evidence="2" id="KW-0812">Transmembrane</keyword>
<dbReference type="OrthoDB" id="10250354at2759"/>
<accession>A0A0S4J1V7</accession>
<dbReference type="OMA" id="YNMAWLT"/>
<evidence type="ECO:0000313" key="5">
    <source>
        <dbReference type="Proteomes" id="UP000051952"/>
    </source>
</evidence>
<feature type="domain" description="J" evidence="3">
    <location>
        <begin position="100"/>
        <end position="166"/>
    </location>
</feature>
<dbReference type="Proteomes" id="UP000051952">
    <property type="component" value="Unassembled WGS sequence"/>
</dbReference>
<feature type="transmembrane region" description="Helical" evidence="2">
    <location>
        <begin position="221"/>
        <end position="243"/>
    </location>
</feature>
<dbReference type="SMART" id="SM00271">
    <property type="entry name" value="DnaJ"/>
    <property type="match status" value="1"/>
</dbReference>
<proteinExistence type="predicted"/>
<dbReference type="InterPro" id="IPR001623">
    <property type="entry name" value="DnaJ_domain"/>
</dbReference>
<keyword evidence="5" id="KW-1185">Reference proteome</keyword>